<dbReference type="OrthoDB" id="1050390at2"/>
<dbReference type="RefSeq" id="WP_111570846.1">
    <property type="nucleotide sequence ID" value="NZ_QLME01000001.1"/>
</dbReference>
<organism evidence="1 2">
    <name type="scientific">Halanaerobium saccharolyticum</name>
    <dbReference type="NCBI Taxonomy" id="43595"/>
    <lineage>
        <taxon>Bacteria</taxon>
        <taxon>Bacillati</taxon>
        <taxon>Bacillota</taxon>
        <taxon>Clostridia</taxon>
        <taxon>Halanaerobiales</taxon>
        <taxon>Halanaerobiaceae</taxon>
        <taxon>Halanaerobium</taxon>
    </lineage>
</organism>
<evidence type="ECO:0000313" key="2">
    <source>
        <dbReference type="Proteomes" id="UP000294697"/>
    </source>
</evidence>
<name>A0A4V3G5K4_9FIRM</name>
<protein>
    <submittedName>
        <fullName evidence="1">Uncharacterized protein</fullName>
    </submittedName>
</protein>
<dbReference type="AlphaFoldDB" id="A0A4V3G5K4"/>
<dbReference type="Proteomes" id="UP000294697">
    <property type="component" value="Unassembled WGS sequence"/>
</dbReference>
<sequence>MESILNDELQDVVFTREFSLDTRFDADDFKSLLFYLGFLTIKEKTPVNIKLGLPNYAIKEIYFEFFSKIIEDYSGRELFSSASRKTVAELALNGNIMPLVEEIEIILNSFRCLW</sequence>
<dbReference type="EMBL" id="SODA01000007">
    <property type="protein sequence ID" value="TDW05397.1"/>
    <property type="molecule type" value="Genomic_DNA"/>
</dbReference>
<proteinExistence type="predicted"/>
<evidence type="ECO:0000313" key="1">
    <source>
        <dbReference type="EMBL" id="TDW05397.1"/>
    </source>
</evidence>
<accession>A0A4V3G5K4</accession>
<reference evidence="1 2" key="1">
    <citation type="submission" date="2019-03" db="EMBL/GenBank/DDBJ databases">
        <title>Subsurface microbial communities from deep shales in Ohio and West Virginia, USA.</title>
        <authorList>
            <person name="Wrighton K."/>
        </authorList>
    </citation>
    <scope>NUCLEOTIDE SEQUENCE [LARGE SCALE GENOMIC DNA]</scope>
    <source>
        <strain evidence="1 2">MSL9.2</strain>
    </source>
</reference>
<gene>
    <name evidence="1" type="ORF">C8C77_1078</name>
</gene>
<comment type="caution">
    <text evidence="1">The sequence shown here is derived from an EMBL/GenBank/DDBJ whole genome shotgun (WGS) entry which is preliminary data.</text>
</comment>